<accession>A0AAV7SKL9</accession>
<dbReference type="Proteomes" id="UP001066276">
    <property type="component" value="Chromosome 4_2"/>
</dbReference>
<evidence type="ECO:0000313" key="2">
    <source>
        <dbReference type="Proteomes" id="UP001066276"/>
    </source>
</evidence>
<feature type="non-terminal residue" evidence="1">
    <location>
        <position position="1"/>
    </location>
</feature>
<reference evidence="1" key="1">
    <citation type="journal article" date="2022" name="bioRxiv">
        <title>Sequencing and chromosome-scale assembly of the giantPleurodeles waltlgenome.</title>
        <authorList>
            <person name="Brown T."/>
            <person name="Elewa A."/>
            <person name="Iarovenko S."/>
            <person name="Subramanian E."/>
            <person name="Araus A.J."/>
            <person name="Petzold A."/>
            <person name="Susuki M."/>
            <person name="Suzuki K.-i.T."/>
            <person name="Hayashi T."/>
            <person name="Toyoda A."/>
            <person name="Oliveira C."/>
            <person name="Osipova E."/>
            <person name="Leigh N.D."/>
            <person name="Simon A."/>
            <person name="Yun M.H."/>
        </authorList>
    </citation>
    <scope>NUCLEOTIDE SEQUENCE</scope>
    <source>
        <strain evidence="1">20211129_DDA</strain>
        <tissue evidence="1">Liver</tissue>
    </source>
</reference>
<comment type="caution">
    <text evidence="1">The sequence shown here is derived from an EMBL/GenBank/DDBJ whole genome shotgun (WGS) entry which is preliminary data.</text>
</comment>
<proteinExistence type="predicted"/>
<name>A0AAV7SKL9_PLEWA</name>
<sequence>APNAVLPRVPQTSFTTWAPSCMYSCLWTAEMRGHLQEMFSCPGSSIGFTPFPVTNWKEAESTKKSKNG</sequence>
<feature type="non-terminal residue" evidence="1">
    <location>
        <position position="68"/>
    </location>
</feature>
<keyword evidence="2" id="KW-1185">Reference proteome</keyword>
<evidence type="ECO:0000313" key="1">
    <source>
        <dbReference type="EMBL" id="KAJ1164611.1"/>
    </source>
</evidence>
<gene>
    <name evidence="1" type="ORF">NDU88_005046</name>
</gene>
<dbReference type="AlphaFoldDB" id="A0AAV7SKL9"/>
<dbReference type="EMBL" id="JANPWB010000008">
    <property type="protein sequence ID" value="KAJ1164611.1"/>
    <property type="molecule type" value="Genomic_DNA"/>
</dbReference>
<protein>
    <submittedName>
        <fullName evidence="1">Uncharacterized protein</fullName>
    </submittedName>
</protein>
<organism evidence="1 2">
    <name type="scientific">Pleurodeles waltl</name>
    <name type="common">Iberian ribbed newt</name>
    <dbReference type="NCBI Taxonomy" id="8319"/>
    <lineage>
        <taxon>Eukaryota</taxon>
        <taxon>Metazoa</taxon>
        <taxon>Chordata</taxon>
        <taxon>Craniata</taxon>
        <taxon>Vertebrata</taxon>
        <taxon>Euteleostomi</taxon>
        <taxon>Amphibia</taxon>
        <taxon>Batrachia</taxon>
        <taxon>Caudata</taxon>
        <taxon>Salamandroidea</taxon>
        <taxon>Salamandridae</taxon>
        <taxon>Pleurodelinae</taxon>
        <taxon>Pleurodeles</taxon>
    </lineage>
</organism>